<dbReference type="Pfam" id="PF08245">
    <property type="entry name" value="Mur_ligase_M"/>
    <property type="match status" value="1"/>
</dbReference>
<dbReference type="OrthoDB" id="9803907at2"/>
<dbReference type="Proteomes" id="UP000267585">
    <property type="component" value="Unassembled WGS sequence"/>
</dbReference>
<dbReference type="RefSeq" id="WP_158285070.1">
    <property type="nucleotide sequence ID" value="NZ_RQPJ01000002.1"/>
</dbReference>
<protein>
    <recommendedName>
        <fullName evidence="1">Mur ligase central domain-containing protein</fullName>
    </recommendedName>
</protein>
<dbReference type="Gene3D" id="3.40.1190.10">
    <property type="entry name" value="Mur-like, catalytic domain"/>
    <property type="match status" value="1"/>
</dbReference>
<dbReference type="PANTHER" id="PTHR23135:SF18">
    <property type="entry name" value="CYANOPHYCIN SYNTHETASE"/>
    <property type="match status" value="1"/>
</dbReference>
<proteinExistence type="predicted"/>
<dbReference type="SUPFAM" id="SSF53244">
    <property type="entry name" value="MurD-like peptide ligases, peptide-binding domain"/>
    <property type="match status" value="1"/>
</dbReference>
<dbReference type="SUPFAM" id="SSF53623">
    <property type="entry name" value="MurD-like peptide ligases, catalytic domain"/>
    <property type="match status" value="1"/>
</dbReference>
<keyword evidence="3" id="KW-1185">Reference proteome</keyword>
<dbReference type="EMBL" id="RQPJ01000002">
    <property type="protein sequence ID" value="RTE54309.1"/>
    <property type="molecule type" value="Genomic_DNA"/>
</dbReference>
<gene>
    <name evidence="2" type="ORF">EHW67_03840</name>
</gene>
<feature type="domain" description="Mur ligase central" evidence="1">
    <location>
        <begin position="39"/>
        <end position="253"/>
    </location>
</feature>
<sequence>MAMWRKLVPYLRLIRFVLRKYALVPLRRVFGRRIPIAMVTGTKGKTTTTRMLAHILSQAGHIVGYTSTDGVVVNGEYLNRYDYADYNGARILLSHPSITAAVLETARGGLLKLGLYRDQCNVAALLNVGREQIGIDGIETLEQMASLKQRVINAARDAVVLNADDVLCTGMINSYPVHRLILFSLKADNLFVKNHIERGGIAYVLNGPGNAKRLERWEKDKKLTIIYLSDLPAAGNGVFFQNIANALAAAAMAEGMGISFKTIGRALQTFKNSMKDSPGHLNFIEGYAQTILLDTIASVPSCKALVQSLDLMQIQFSGSRVCMYTTPGNRPAWHYTELGEILCSHFDHFICYELEHYARGRAPGELAKLLKEGLEKAGVNSQDIDTATGYAQATDRLSQVVGKNGLVVILVASAYKYMPIFRDSFSQHKITAQ</sequence>
<dbReference type="InterPro" id="IPR036615">
    <property type="entry name" value="Mur_ligase_C_dom_sf"/>
</dbReference>
<dbReference type="InterPro" id="IPR036565">
    <property type="entry name" value="Mur-like_cat_sf"/>
</dbReference>
<comment type="caution">
    <text evidence="2">The sequence shown here is derived from an EMBL/GenBank/DDBJ whole genome shotgun (WGS) entry which is preliminary data.</text>
</comment>
<evidence type="ECO:0000313" key="2">
    <source>
        <dbReference type="EMBL" id="RTE54309.1"/>
    </source>
</evidence>
<dbReference type="GO" id="GO:0005524">
    <property type="term" value="F:ATP binding"/>
    <property type="evidence" value="ECO:0007669"/>
    <property type="project" value="InterPro"/>
</dbReference>
<organism evidence="2 3">
    <name type="scientific">Arenibacter aquaticus</name>
    <dbReference type="NCBI Taxonomy" id="2489054"/>
    <lineage>
        <taxon>Bacteria</taxon>
        <taxon>Pseudomonadati</taxon>
        <taxon>Bacteroidota</taxon>
        <taxon>Flavobacteriia</taxon>
        <taxon>Flavobacteriales</taxon>
        <taxon>Flavobacteriaceae</taxon>
        <taxon>Arenibacter</taxon>
    </lineage>
</organism>
<dbReference type="GO" id="GO:0016881">
    <property type="term" value="F:acid-amino acid ligase activity"/>
    <property type="evidence" value="ECO:0007669"/>
    <property type="project" value="InterPro"/>
</dbReference>
<evidence type="ECO:0000259" key="1">
    <source>
        <dbReference type="Pfam" id="PF08245"/>
    </source>
</evidence>
<reference evidence="2 3" key="1">
    <citation type="submission" date="2018-11" db="EMBL/GenBank/DDBJ databases">
        <title>Arenibacter aquaticus sp.nov., a marine bacterium isolated from surface seawater in the South China Sea.</title>
        <authorList>
            <person name="Guo J."/>
            <person name="Sun J."/>
        </authorList>
    </citation>
    <scope>NUCLEOTIDE SEQUENCE [LARGE SCALE GENOMIC DNA]</scope>
    <source>
        <strain evidence="2 3">GUO666</strain>
    </source>
</reference>
<dbReference type="PANTHER" id="PTHR23135">
    <property type="entry name" value="MUR LIGASE FAMILY MEMBER"/>
    <property type="match status" value="1"/>
</dbReference>
<name>A0A430K5L7_9FLAO</name>
<evidence type="ECO:0000313" key="3">
    <source>
        <dbReference type="Proteomes" id="UP000267585"/>
    </source>
</evidence>
<dbReference type="InterPro" id="IPR013221">
    <property type="entry name" value="Mur_ligase_cen"/>
</dbReference>
<accession>A0A430K5L7</accession>
<dbReference type="AlphaFoldDB" id="A0A430K5L7"/>
<dbReference type="Gene3D" id="3.90.190.20">
    <property type="entry name" value="Mur ligase, C-terminal domain"/>
    <property type="match status" value="1"/>
</dbReference>